<accession>A0A0D2FIG0</accession>
<protein>
    <recommendedName>
        <fullName evidence="5">Nucleoside phosphorylase domain-containing protein</fullName>
    </recommendedName>
</protein>
<evidence type="ECO:0000259" key="2">
    <source>
        <dbReference type="Pfam" id="PF01048"/>
    </source>
</evidence>
<dbReference type="InterPro" id="IPR000845">
    <property type="entry name" value="Nucleoside_phosphorylase_d"/>
</dbReference>
<dbReference type="HOGENOM" id="CLU_000288_125_3_1"/>
<dbReference type="GO" id="GO:0043531">
    <property type="term" value="F:ADP binding"/>
    <property type="evidence" value="ECO:0007669"/>
    <property type="project" value="InterPro"/>
</dbReference>
<dbReference type="RefSeq" id="XP_013268953.1">
    <property type="nucleotide sequence ID" value="XM_013413499.1"/>
</dbReference>
<dbReference type="STRING" id="1442369.A0A0D2FIG0"/>
<proteinExistence type="predicted"/>
<dbReference type="VEuPathDB" id="FungiDB:Z518_09544"/>
<dbReference type="InterPro" id="IPR027417">
    <property type="entry name" value="P-loop_NTPase"/>
</dbReference>
<dbReference type="GeneID" id="25297615"/>
<organism evidence="3 4">
    <name type="scientific">Rhinocladiella mackenziei CBS 650.93</name>
    <dbReference type="NCBI Taxonomy" id="1442369"/>
    <lineage>
        <taxon>Eukaryota</taxon>
        <taxon>Fungi</taxon>
        <taxon>Dikarya</taxon>
        <taxon>Ascomycota</taxon>
        <taxon>Pezizomycotina</taxon>
        <taxon>Eurotiomycetes</taxon>
        <taxon>Chaetothyriomycetidae</taxon>
        <taxon>Chaetothyriales</taxon>
        <taxon>Herpotrichiellaceae</taxon>
        <taxon>Rhinocladiella</taxon>
    </lineage>
</organism>
<dbReference type="SUPFAM" id="SSF53167">
    <property type="entry name" value="Purine and uridine phosphorylases"/>
    <property type="match status" value="1"/>
</dbReference>
<dbReference type="Pfam" id="PF00931">
    <property type="entry name" value="NB-ARC"/>
    <property type="match status" value="1"/>
</dbReference>
<dbReference type="Gene3D" id="3.40.50.300">
    <property type="entry name" value="P-loop containing nucleotide triphosphate hydrolases"/>
    <property type="match status" value="1"/>
</dbReference>
<dbReference type="PANTHER" id="PTHR46082">
    <property type="entry name" value="ATP/GTP-BINDING PROTEIN-RELATED"/>
    <property type="match status" value="1"/>
</dbReference>
<dbReference type="OrthoDB" id="1658288at2759"/>
<evidence type="ECO:0008006" key="5">
    <source>
        <dbReference type="Google" id="ProtNLM"/>
    </source>
</evidence>
<evidence type="ECO:0000259" key="1">
    <source>
        <dbReference type="Pfam" id="PF00931"/>
    </source>
</evidence>
<dbReference type="SUPFAM" id="SSF52540">
    <property type="entry name" value="P-loop containing nucleoside triphosphate hydrolases"/>
    <property type="match status" value="1"/>
</dbReference>
<evidence type="ECO:0000313" key="4">
    <source>
        <dbReference type="Proteomes" id="UP000053617"/>
    </source>
</evidence>
<dbReference type="Proteomes" id="UP000053617">
    <property type="component" value="Unassembled WGS sequence"/>
</dbReference>
<feature type="domain" description="Nucleoside phosphorylase" evidence="2">
    <location>
        <begin position="13"/>
        <end position="134"/>
    </location>
</feature>
<sequence length="755" mass="85074">MPVKPPSDRGGFEIALICALPLEAECVQEVFDKFWEDEGKKYWKTPGDFNAYTAGVIGEHNVVLAYMPSMGTTSAAAVAGSLRVSFPNIKLALVVGICGGIPSGTNREEILLGDVIISQALIQYDFGRQYPWGFKRKDDVRDTLGRPNPDIRAIEAKLATSRYKQRMQDNITTVLQEIQRKLPKTKRPGQENDILYHSSYVHQHHSPAMCDKCGNHEEICEVAIKTECEDLGCESIMQVTRNRDSSTTQPEVHFGIMGSGNTVMKSGQHRDRMAQADGIIGFEMEGAAVWDYFPSIIIKGVCDYADSHKRKGWQRYAAATAAACTKAFLAEWNGGDAATDLAPHRSHWLVPFGRNRDFIGRGDVINRLLERIPPDVDKDNCQRTAIEGLGGVGKTQMALEVAFRVRDQYQNCSVFWVPAVDVTSFENAYREIGQKLQVPGIEEDGADIKLLVKNAMSQESCGSWLLIIDNADDVELLFATTALCDYFPSSLKGSILFTTRNHGVVAELNIPQRNIITAEELTDAEATQMLQTNLKESQTRDSDSTTALLELLTHLPLAIKQASAYMAKTGMSTTRYLQHCRSSDMRLIMLLSRETEYQGRYNRMNSAIATTWLVSFNHILRDKPLAADILRLICFLIDKDIPLSLFSQGNDELEVDEAIGILKAYAFITEREDRHSFDVHRLVQLAMRNWLQEEGQQEQWIKKTIQLLAGIFPFPVHENRDVWRQYLPHALAALKVIPYLENTGRRSRYNDRRWI</sequence>
<dbReference type="GO" id="GO:0003824">
    <property type="term" value="F:catalytic activity"/>
    <property type="evidence" value="ECO:0007669"/>
    <property type="project" value="InterPro"/>
</dbReference>
<dbReference type="Gene3D" id="3.40.50.1580">
    <property type="entry name" value="Nucleoside phosphorylase domain"/>
    <property type="match status" value="1"/>
</dbReference>
<reference evidence="3 4" key="1">
    <citation type="submission" date="2015-01" db="EMBL/GenBank/DDBJ databases">
        <title>The Genome Sequence of Rhinocladiella mackenzie CBS 650.93.</title>
        <authorList>
            <consortium name="The Broad Institute Genomics Platform"/>
            <person name="Cuomo C."/>
            <person name="de Hoog S."/>
            <person name="Gorbushina A."/>
            <person name="Stielow B."/>
            <person name="Teixiera M."/>
            <person name="Abouelleil A."/>
            <person name="Chapman S.B."/>
            <person name="Priest M."/>
            <person name="Young S.K."/>
            <person name="Wortman J."/>
            <person name="Nusbaum C."/>
            <person name="Birren B."/>
        </authorList>
    </citation>
    <scope>NUCLEOTIDE SEQUENCE [LARGE SCALE GENOMIC DNA]</scope>
    <source>
        <strain evidence="3 4">CBS 650.93</strain>
    </source>
</reference>
<dbReference type="EMBL" id="KN847481">
    <property type="protein sequence ID" value="KIX01817.1"/>
    <property type="molecule type" value="Genomic_DNA"/>
</dbReference>
<dbReference type="InterPro" id="IPR053137">
    <property type="entry name" value="NLR-like"/>
</dbReference>
<evidence type="ECO:0000313" key="3">
    <source>
        <dbReference type="EMBL" id="KIX01817.1"/>
    </source>
</evidence>
<dbReference type="PANTHER" id="PTHR46082:SF6">
    <property type="entry name" value="AAA+ ATPASE DOMAIN-CONTAINING PROTEIN-RELATED"/>
    <property type="match status" value="1"/>
</dbReference>
<gene>
    <name evidence="3" type="ORF">Z518_09544</name>
</gene>
<keyword evidence="4" id="KW-1185">Reference proteome</keyword>
<dbReference type="InterPro" id="IPR002182">
    <property type="entry name" value="NB-ARC"/>
</dbReference>
<dbReference type="GO" id="GO:0009116">
    <property type="term" value="P:nucleoside metabolic process"/>
    <property type="evidence" value="ECO:0007669"/>
    <property type="project" value="InterPro"/>
</dbReference>
<dbReference type="Pfam" id="PF01048">
    <property type="entry name" value="PNP_UDP_1"/>
    <property type="match status" value="1"/>
</dbReference>
<dbReference type="InterPro" id="IPR035994">
    <property type="entry name" value="Nucleoside_phosphorylase_sf"/>
</dbReference>
<name>A0A0D2FIG0_9EURO</name>
<feature type="domain" description="NB-ARC" evidence="1">
    <location>
        <begin position="376"/>
        <end position="533"/>
    </location>
</feature>
<dbReference type="AlphaFoldDB" id="A0A0D2FIG0"/>